<proteinExistence type="predicted"/>
<dbReference type="PANTHER" id="PTHR43235:SF1">
    <property type="entry name" value="GLUTAMINE AMIDOTRANSFERASE PB2B2.05-RELATED"/>
    <property type="match status" value="1"/>
</dbReference>
<gene>
    <name evidence="1" type="ORF">ACFQWG_03180</name>
</gene>
<evidence type="ECO:0000313" key="2">
    <source>
        <dbReference type="Proteomes" id="UP001596527"/>
    </source>
</evidence>
<dbReference type="Proteomes" id="UP001596527">
    <property type="component" value="Unassembled WGS sequence"/>
</dbReference>
<dbReference type="EMBL" id="JBHTEF010000001">
    <property type="protein sequence ID" value="MFC7580225.1"/>
    <property type="molecule type" value="Genomic_DNA"/>
</dbReference>
<evidence type="ECO:0000313" key="1">
    <source>
        <dbReference type="EMBL" id="MFC7580225.1"/>
    </source>
</evidence>
<dbReference type="SUPFAM" id="SSF52317">
    <property type="entry name" value="Class I glutamine amidotransferase-like"/>
    <property type="match status" value="1"/>
</dbReference>
<organism evidence="1 2">
    <name type="scientific">Schaalia naturae</name>
    <dbReference type="NCBI Taxonomy" id="635203"/>
    <lineage>
        <taxon>Bacteria</taxon>
        <taxon>Bacillati</taxon>
        <taxon>Actinomycetota</taxon>
        <taxon>Actinomycetes</taxon>
        <taxon>Actinomycetales</taxon>
        <taxon>Actinomycetaceae</taxon>
        <taxon>Schaalia</taxon>
    </lineage>
</organism>
<dbReference type="Pfam" id="PF07722">
    <property type="entry name" value="Peptidase_C26"/>
    <property type="match status" value="1"/>
</dbReference>
<dbReference type="PROSITE" id="PS51273">
    <property type="entry name" value="GATASE_TYPE_1"/>
    <property type="match status" value="1"/>
</dbReference>
<protein>
    <submittedName>
        <fullName evidence="1">Gamma-glutamyl-gamma-aminobutyrate hydrolase family protein</fullName>
    </submittedName>
</protein>
<dbReference type="Gene3D" id="3.40.50.880">
    <property type="match status" value="1"/>
</dbReference>
<dbReference type="InterPro" id="IPR044668">
    <property type="entry name" value="PuuD-like"/>
</dbReference>
<keyword evidence="2" id="KW-1185">Reference proteome</keyword>
<dbReference type="PANTHER" id="PTHR43235">
    <property type="entry name" value="GLUTAMINE AMIDOTRANSFERASE PB2B2.05-RELATED"/>
    <property type="match status" value="1"/>
</dbReference>
<comment type="caution">
    <text evidence="1">The sequence shown here is derived from an EMBL/GenBank/DDBJ whole genome shotgun (WGS) entry which is preliminary data.</text>
</comment>
<dbReference type="GO" id="GO:0016787">
    <property type="term" value="F:hydrolase activity"/>
    <property type="evidence" value="ECO:0007669"/>
    <property type="project" value="UniProtKB-KW"/>
</dbReference>
<sequence>MSSHRPTLLISNALPERPGEALYNAHVDRMWASLTAAAAPGWDVVREFAQLDGDRAAVRAARLADAVILMGGEDVDPRYYGGAADYPGASRHWARADVAQIAIVRAAVRHRIPLLGICRGLQVIGVALGATLVQDIPGTRHHNPHLLRDHHFARHEVAVRAGSRLAGALGEGRVEVHSAHHQSIDRVPGSLEVTARSADGVVEAVEHRRAPVMGVQWHPEDPEADPGALAALLGLLAARAQRRPAGPGTGSRRAA</sequence>
<name>A0ABW2SJD8_9ACTO</name>
<keyword evidence="1" id="KW-0378">Hydrolase</keyword>
<reference evidence="2" key="1">
    <citation type="journal article" date="2019" name="Int. J. Syst. Evol. Microbiol.">
        <title>The Global Catalogue of Microorganisms (GCM) 10K type strain sequencing project: providing services to taxonomists for standard genome sequencing and annotation.</title>
        <authorList>
            <consortium name="The Broad Institute Genomics Platform"/>
            <consortium name="The Broad Institute Genome Sequencing Center for Infectious Disease"/>
            <person name="Wu L."/>
            <person name="Ma J."/>
        </authorList>
    </citation>
    <scope>NUCLEOTIDE SEQUENCE [LARGE SCALE GENOMIC DNA]</scope>
    <source>
        <strain evidence="2">CCUG 56698</strain>
    </source>
</reference>
<dbReference type="RefSeq" id="WP_380972032.1">
    <property type="nucleotide sequence ID" value="NZ_JBHTEF010000001.1"/>
</dbReference>
<dbReference type="InterPro" id="IPR011697">
    <property type="entry name" value="Peptidase_C26"/>
</dbReference>
<accession>A0ABW2SJD8</accession>
<dbReference type="InterPro" id="IPR029062">
    <property type="entry name" value="Class_I_gatase-like"/>
</dbReference>